<dbReference type="PANTHER" id="PTHR13387:SF9">
    <property type="entry name" value="PROTEIN HGH1 HOMOLOG"/>
    <property type="match status" value="1"/>
</dbReference>
<evidence type="ECO:0000256" key="2">
    <source>
        <dbReference type="ARBA" id="ARBA00014076"/>
    </source>
</evidence>
<evidence type="ECO:0000256" key="1">
    <source>
        <dbReference type="ARBA" id="ARBA00006712"/>
    </source>
</evidence>
<evidence type="ECO:0000313" key="7">
    <source>
        <dbReference type="Proteomes" id="UP000262825"/>
    </source>
</evidence>
<dbReference type="AlphaFoldDB" id="A0A376BAM1"/>
<accession>A0A376BAM1</accession>
<evidence type="ECO:0000313" key="6">
    <source>
        <dbReference type="EMBL" id="SSD61738.1"/>
    </source>
</evidence>
<dbReference type="Pfam" id="PF04063">
    <property type="entry name" value="DUF383"/>
    <property type="match status" value="1"/>
</dbReference>
<feature type="compositionally biased region" description="Acidic residues" evidence="3">
    <location>
        <begin position="372"/>
        <end position="385"/>
    </location>
</feature>
<feature type="region of interest" description="Disordered" evidence="3">
    <location>
        <begin position="344"/>
        <end position="385"/>
    </location>
</feature>
<dbReference type="PANTHER" id="PTHR13387">
    <property type="entry name" value="PROTEIN HGH1 HOMOLOG"/>
    <property type="match status" value="1"/>
</dbReference>
<dbReference type="InterPro" id="IPR007206">
    <property type="entry name" value="Protein_HGH1_C"/>
</dbReference>
<feature type="compositionally biased region" description="Basic and acidic residues" evidence="3">
    <location>
        <begin position="355"/>
        <end position="371"/>
    </location>
</feature>
<sequence>MPTELEELVTFLHSPQPAVRQIALDNLVGFSTGPNAVIFSYDNYRAIEDLKELSKDKSAILVRQSITTLVNLSDDDHIRKLIVQDLDYLTFLIAKICNLNNSSADIMCILLSNLSKNNKITQVFNIKLDESLNKDVFKSVNAMNCLMDCFVKGFDRSLNKFANYDYLAYFFADVSRFKQGREYFITKQDYDSVIPLQKLLVFTEKYDETKTRREGIAYTIKNSLFDAKKHQTLLEDSDLNLLPYILLPITSAKDSEIDEEDMFKLPDELQLLDDDKQRDPCPEIICVYLESILLLCTTKFGREYLRDKSVYPLIRELHKHVENEDIEELCIRIVNMLMRGEPDSAEIEELPSKSADSDKENSDKLEEKSKESDEEDDDDAIVEVI</sequence>
<comment type="similarity">
    <text evidence="1">Belongs to the HGH1 family.</text>
</comment>
<feature type="domain" description="Protein HGH1 N-terminal" evidence="4">
    <location>
        <begin position="95"/>
        <end position="286"/>
    </location>
</feature>
<dbReference type="EMBL" id="UFAJ01000864">
    <property type="protein sequence ID" value="SSD61738.1"/>
    <property type="molecule type" value="Genomic_DNA"/>
</dbReference>
<evidence type="ECO:0000256" key="3">
    <source>
        <dbReference type="SAM" id="MobiDB-lite"/>
    </source>
</evidence>
<dbReference type="InterPro" id="IPR007205">
    <property type="entry name" value="Protein_HGH1_N"/>
</dbReference>
<dbReference type="VEuPathDB" id="FungiDB:SCODWIG_03499"/>
<protein>
    <recommendedName>
        <fullName evidence="2">Protein HGH1 homolog</fullName>
    </recommendedName>
</protein>
<dbReference type="Pfam" id="PF04064">
    <property type="entry name" value="DUF384"/>
    <property type="match status" value="1"/>
</dbReference>
<dbReference type="InterPro" id="IPR011989">
    <property type="entry name" value="ARM-like"/>
</dbReference>
<organism evidence="6 7">
    <name type="scientific">Saccharomycodes ludwigii</name>
    <dbReference type="NCBI Taxonomy" id="36035"/>
    <lineage>
        <taxon>Eukaryota</taxon>
        <taxon>Fungi</taxon>
        <taxon>Dikarya</taxon>
        <taxon>Ascomycota</taxon>
        <taxon>Saccharomycotina</taxon>
        <taxon>Saccharomycetes</taxon>
        <taxon>Saccharomycodales</taxon>
        <taxon>Saccharomycodaceae</taxon>
        <taxon>Saccharomycodes</taxon>
    </lineage>
</organism>
<keyword evidence="7" id="KW-1185">Reference proteome</keyword>
<reference evidence="7" key="1">
    <citation type="submission" date="2018-06" db="EMBL/GenBank/DDBJ databases">
        <authorList>
            <person name="Guldener U."/>
        </authorList>
    </citation>
    <scope>NUCLEOTIDE SEQUENCE [LARGE SCALE GENOMIC DNA]</scope>
    <source>
        <strain evidence="7">UTAD17</strain>
    </source>
</reference>
<dbReference type="Proteomes" id="UP000262825">
    <property type="component" value="Unassembled WGS sequence"/>
</dbReference>
<name>A0A376BAM1_9ASCO</name>
<dbReference type="SUPFAM" id="SSF48371">
    <property type="entry name" value="ARM repeat"/>
    <property type="match status" value="1"/>
</dbReference>
<gene>
    <name evidence="6" type="ORF">SCODWIG_03499</name>
</gene>
<evidence type="ECO:0000259" key="4">
    <source>
        <dbReference type="Pfam" id="PF04063"/>
    </source>
</evidence>
<dbReference type="Gene3D" id="1.25.10.10">
    <property type="entry name" value="Leucine-rich Repeat Variant"/>
    <property type="match status" value="1"/>
</dbReference>
<evidence type="ECO:0000259" key="5">
    <source>
        <dbReference type="Pfam" id="PF04064"/>
    </source>
</evidence>
<dbReference type="InterPro" id="IPR016024">
    <property type="entry name" value="ARM-type_fold"/>
</dbReference>
<proteinExistence type="inferred from homology"/>
<dbReference type="InterPro" id="IPR039717">
    <property type="entry name" value="Hgh1"/>
</dbReference>
<feature type="domain" description="Protein HGH1 C-terminal" evidence="5">
    <location>
        <begin position="291"/>
        <end position="343"/>
    </location>
</feature>